<feature type="domain" description="ATPase AAA-type core" evidence="4">
    <location>
        <begin position="353"/>
        <end position="469"/>
    </location>
</feature>
<keyword evidence="3" id="KW-0460">Magnesium</keyword>
<keyword evidence="2" id="KW-0378">Hydrolase</keyword>
<proteinExistence type="predicted"/>
<dbReference type="InterPro" id="IPR025753">
    <property type="entry name" value="AAA_N_dom"/>
</dbReference>
<name>A0A498KN02_MALDO</name>
<evidence type="ECO:0000313" key="7">
    <source>
        <dbReference type="Proteomes" id="UP000290289"/>
    </source>
</evidence>
<dbReference type="InterPro" id="IPR003959">
    <property type="entry name" value="ATPase_AAA_core"/>
</dbReference>
<feature type="domain" description="AAA-type ATPase N-terminal" evidence="5">
    <location>
        <begin position="44"/>
        <end position="132"/>
    </location>
</feature>
<dbReference type="Pfam" id="PF00004">
    <property type="entry name" value="AAA"/>
    <property type="match status" value="1"/>
</dbReference>
<reference evidence="6 7" key="1">
    <citation type="submission" date="2018-10" db="EMBL/GenBank/DDBJ databases">
        <title>A high-quality apple genome assembly.</title>
        <authorList>
            <person name="Hu J."/>
        </authorList>
    </citation>
    <scope>NUCLEOTIDE SEQUENCE [LARGE SCALE GENOMIC DNA]</scope>
    <source>
        <strain evidence="7">cv. HFTH1</strain>
        <tissue evidence="6">Young leaf</tissue>
    </source>
</reference>
<dbReference type="InterPro" id="IPR050747">
    <property type="entry name" value="Mitochondrial_chaperone_BCS1"/>
</dbReference>
<organism evidence="6 7">
    <name type="scientific">Malus domestica</name>
    <name type="common">Apple</name>
    <name type="synonym">Pyrus malus</name>
    <dbReference type="NCBI Taxonomy" id="3750"/>
    <lineage>
        <taxon>Eukaryota</taxon>
        <taxon>Viridiplantae</taxon>
        <taxon>Streptophyta</taxon>
        <taxon>Embryophyta</taxon>
        <taxon>Tracheophyta</taxon>
        <taxon>Spermatophyta</taxon>
        <taxon>Magnoliopsida</taxon>
        <taxon>eudicotyledons</taxon>
        <taxon>Gunneridae</taxon>
        <taxon>Pentapetalae</taxon>
        <taxon>rosids</taxon>
        <taxon>fabids</taxon>
        <taxon>Rosales</taxon>
        <taxon>Rosaceae</taxon>
        <taxon>Amygdaloideae</taxon>
        <taxon>Maleae</taxon>
        <taxon>Malus</taxon>
    </lineage>
</organism>
<feature type="domain" description="AAA-type ATPase N-terminal" evidence="5">
    <location>
        <begin position="196"/>
        <end position="280"/>
    </location>
</feature>
<evidence type="ECO:0000259" key="4">
    <source>
        <dbReference type="Pfam" id="PF00004"/>
    </source>
</evidence>
<dbReference type="GO" id="GO:0005524">
    <property type="term" value="F:ATP binding"/>
    <property type="evidence" value="ECO:0007669"/>
    <property type="project" value="InterPro"/>
</dbReference>
<evidence type="ECO:0000256" key="1">
    <source>
        <dbReference type="ARBA" id="ARBA00001946"/>
    </source>
</evidence>
<dbReference type="Pfam" id="PF14363">
    <property type="entry name" value="AAA_assoc"/>
    <property type="match status" value="2"/>
</dbReference>
<dbReference type="GO" id="GO:0016887">
    <property type="term" value="F:ATP hydrolysis activity"/>
    <property type="evidence" value="ECO:0007669"/>
    <property type="project" value="InterPro"/>
</dbReference>
<evidence type="ECO:0000256" key="2">
    <source>
        <dbReference type="ARBA" id="ARBA00022801"/>
    </source>
</evidence>
<dbReference type="Gene3D" id="3.40.50.300">
    <property type="entry name" value="P-loop containing nucleotide triphosphate hydrolases"/>
    <property type="match status" value="1"/>
</dbReference>
<evidence type="ECO:0000256" key="3">
    <source>
        <dbReference type="ARBA" id="ARBA00022842"/>
    </source>
</evidence>
<protein>
    <recommendedName>
        <fullName evidence="8">AAA+ ATPase domain-containing protein</fullName>
    </recommendedName>
</protein>
<gene>
    <name evidence="6" type="ORF">DVH24_042607</name>
</gene>
<evidence type="ECO:0000313" key="6">
    <source>
        <dbReference type="EMBL" id="RXI09509.1"/>
    </source>
</evidence>
<evidence type="ECO:0008006" key="8">
    <source>
        <dbReference type="Google" id="ProtNLM"/>
    </source>
</evidence>
<dbReference type="AlphaFoldDB" id="A0A498KN02"/>
<dbReference type="EMBL" id="RDQH01000324">
    <property type="protein sequence ID" value="RXI09509.1"/>
    <property type="molecule type" value="Genomic_DNA"/>
</dbReference>
<comment type="cofactor">
    <cofactor evidence="1">
        <name>Mg(2+)</name>
        <dbReference type="ChEBI" id="CHEBI:18420"/>
    </cofactor>
</comment>
<dbReference type="Proteomes" id="UP000290289">
    <property type="component" value="Unassembled WGS sequence"/>
</dbReference>
<evidence type="ECO:0000259" key="5">
    <source>
        <dbReference type="Pfam" id="PF14363"/>
    </source>
</evidence>
<dbReference type="STRING" id="3750.A0A498KN02"/>
<dbReference type="SUPFAM" id="SSF52540">
    <property type="entry name" value="P-loop containing nucleoside triphosphate hydrolases"/>
    <property type="match status" value="1"/>
</dbReference>
<sequence>MLSSQHPKLAGRLSSVSPAYVVEEFIDGREFPTSKRPSWSPVPAYAVEEFTKGGVPNEMFKAVNVYVDKRLSCPTLRIKVSNNTNIIKNNEFESHQKLDPAANQLLQVITVDGNSQELVDSFQGVGVMWALVSSKLPCSCDGQVREQRHFELSFRDGFVGDESLPSPKTMLSAAASLAASAILFKTIANDLIPEALQTSFYSHLQKLSSQLTVVVEEIDGLTPNKMFETANLYLGAKVSAAMRRIKVNKPEKDEQFLITIDKNQGIVDSFNGVDFKWVLISTEKPNSNRGGENSQSEVRLLELSFHKKQVAELLQRLLVKPEMKAALVEDLERFRKRNEYYMRVGKDWKRGYFLYGLPGMGKSSLVAAMANYLKFDIFDLDLREVQCNSDLRRLLIGTKSRSILVIEDIDCSVELQNRDSENKPKAAEDNKISISAILNFIDGLWSTCEEERIVVFTTNHKDRLDPALL</sequence>
<accession>A0A498KN02</accession>
<keyword evidence="7" id="KW-1185">Reference proteome</keyword>
<dbReference type="PANTHER" id="PTHR23070">
    <property type="entry name" value="BCS1 AAA-TYPE ATPASE"/>
    <property type="match status" value="1"/>
</dbReference>
<comment type="caution">
    <text evidence="6">The sequence shown here is derived from an EMBL/GenBank/DDBJ whole genome shotgun (WGS) entry which is preliminary data.</text>
</comment>
<dbReference type="InterPro" id="IPR027417">
    <property type="entry name" value="P-loop_NTPase"/>
</dbReference>